<reference evidence="5" key="1">
    <citation type="submission" date="2023-06" db="EMBL/GenBank/DDBJ databases">
        <authorList>
            <person name="Kurt Z."/>
        </authorList>
    </citation>
    <scope>NUCLEOTIDE SEQUENCE</scope>
</reference>
<proteinExistence type="predicted"/>
<evidence type="ECO:0000313" key="6">
    <source>
        <dbReference type="EMBL" id="CAL5996281.1"/>
    </source>
</evidence>
<keyword evidence="2" id="KW-0342">GTP-binding</keyword>
<dbReference type="Proteomes" id="UP001642409">
    <property type="component" value="Unassembled WGS sequence"/>
</dbReference>
<dbReference type="PANTHER" id="PTHR24070">
    <property type="entry name" value="RAS, DI-RAS, AND RHEB FAMILY MEMBERS OF SMALL GTPASE SUPERFAMILY"/>
    <property type="match status" value="1"/>
</dbReference>
<dbReference type="EMBL" id="CAXDID020000224">
    <property type="protein sequence ID" value="CAL6059028.1"/>
    <property type="molecule type" value="Genomic_DNA"/>
</dbReference>
<dbReference type="InterPro" id="IPR001806">
    <property type="entry name" value="Small_GTPase"/>
</dbReference>
<organism evidence="5">
    <name type="scientific">Hexamita inflata</name>
    <dbReference type="NCBI Taxonomy" id="28002"/>
    <lineage>
        <taxon>Eukaryota</taxon>
        <taxon>Metamonada</taxon>
        <taxon>Diplomonadida</taxon>
        <taxon>Hexamitidae</taxon>
        <taxon>Hexamitinae</taxon>
        <taxon>Hexamita</taxon>
    </lineage>
</organism>
<keyword evidence="9" id="KW-1185">Reference proteome</keyword>
<dbReference type="PROSITE" id="PS51421">
    <property type="entry name" value="RAS"/>
    <property type="match status" value="1"/>
</dbReference>
<dbReference type="Pfam" id="PF00071">
    <property type="entry name" value="Ras"/>
    <property type="match status" value="1"/>
</dbReference>
<evidence type="ECO:0000313" key="3">
    <source>
        <dbReference type="EMBL" id="CAI9949253.1"/>
    </source>
</evidence>
<evidence type="ECO:0000313" key="5">
    <source>
        <dbReference type="EMBL" id="CAI9963951.1"/>
    </source>
</evidence>
<name>A0AA86QZ62_9EUKA</name>
<accession>A0AA86QZ62</accession>
<dbReference type="EMBL" id="CATOUU010000972">
    <property type="protein sequence ID" value="CAI9963951.1"/>
    <property type="molecule type" value="Genomic_DNA"/>
</dbReference>
<dbReference type="EMBL" id="CAXDID020000483">
    <property type="protein sequence ID" value="CAL6096163.1"/>
    <property type="molecule type" value="Genomic_DNA"/>
</dbReference>
<dbReference type="InterPro" id="IPR027417">
    <property type="entry name" value="P-loop_NTPase"/>
</dbReference>
<reference evidence="6 9" key="2">
    <citation type="submission" date="2024-07" db="EMBL/GenBank/DDBJ databases">
        <authorList>
            <person name="Akdeniz Z."/>
        </authorList>
    </citation>
    <scope>NUCLEOTIDE SEQUENCE [LARGE SCALE GENOMIC DNA]</scope>
</reference>
<dbReference type="EMBL" id="CATOUU010000795">
    <property type="protein sequence ID" value="CAI9949253.1"/>
    <property type="molecule type" value="Genomic_DNA"/>
</dbReference>
<dbReference type="InterPro" id="IPR020849">
    <property type="entry name" value="Small_GTPase_Ras-type"/>
</dbReference>
<gene>
    <name evidence="6" type="ORF">HINF_LOCUS14681</name>
    <name evidence="3" type="ORF">HINF_LOCUS36898</name>
    <name evidence="4" type="ORF">HINF_LOCUS40051</name>
    <name evidence="7" type="ORF">HINF_LOCUS48549</name>
    <name evidence="5" type="ORF">HINF_LOCUS51596</name>
    <name evidence="8" type="ORF">HINF_LOCUS68297</name>
</gene>
<keyword evidence="1" id="KW-0547">Nucleotide-binding</keyword>
<evidence type="ECO:0000313" key="9">
    <source>
        <dbReference type="Proteomes" id="UP001642409"/>
    </source>
</evidence>
<dbReference type="GO" id="GO:0016020">
    <property type="term" value="C:membrane"/>
    <property type="evidence" value="ECO:0007669"/>
    <property type="project" value="InterPro"/>
</dbReference>
<dbReference type="EMBL" id="CAXDID020000035">
    <property type="protein sequence ID" value="CAL5996281.1"/>
    <property type="molecule type" value="Genomic_DNA"/>
</dbReference>
<dbReference type="SUPFAM" id="SSF52540">
    <property type="entry name" value="P-loop containing nucleoside triphosphate hydrolases"/>
    <property type="match status" value="1"/>
</dbReference>
<dbReference type="GO" id="GO:0007165">
    <property type="term" value="P:signal transduction"/>
    <property type="evidence" value="ECO:0007669"/>
    <property type="project" value="InterPro"/>
</dbReference>
<evidence type="ECO:0000313" key="8">
    <source>
        <dbReference type="EMBL" id="CAL6096163.1"/>
    </source>
</evidence>
<evidence type="ECO:0000313" key="4">
    <source>
        <dbReference type="EMBL" id="CAI9952406.1"/>
    </source>
</evidence>
<dbReference type="AlphaFoldDB" id="A0AA86QZ62"/>
<protein>
    <submittedName>
        <fullName evidence="5">Ras-related protein Rap-1b</fullName>
    </submittedName>
    <submittedName>
        <fullName evidence="6">Ras-related_protein Rap-1b</fullName>
    </submittedName>
</protein>
<evidence type="ECO:0000256" key="2">
    <source>
        <dbReference type="ARBA" id="ARBA00023134"/>
    </source>
</evidence>
<dbReference type="Gene3D" id="3.40.50.300">
    <property type="entry name" value="P-loop containing nucleotide triphosphate hydrolases"/>
    <property type="match status" value="1"/>
</dbReference>
<dbReference type="GO" id="GO:0005525">
    <property type="term" value="F:GTP binding"/>
    <property type="evidence" value="ECO:0007669"/>
    <property type="project" value="UniProtKB-KW"/>
</dbReference>
<evidence type="ECO:0000313" key="7">
    <source>
        <dbReference type="EMBL" id="CAL6059028.1"/>
    </source>
</evidence>
<comment type="caution">
    <text evidence="5">The sequence shown here is derived from an EMBL/GenBank/DDBJ whole genome shotgun (WGS) entry which is preliminary data.</text>
</comment>
<dbReference type="EMBL" id="CATOUU010000832">
    <property type="protein sequence ID" value="CAI9952406.1"/>
    <property type="molecule type" value="Genomic_DNA"/>
</dbReference>
<sequence>MLDILDTAGQEEFSALRDSYMYGGDGFVLVYAVNSINSQKENQGLWKSGVRQTV</sequence>
<evidence type="ECO:0000256" key="1">
    <source>
        <dbReference type="ARBA" id="ARBA00022741"/>
    </source>
</evidence>
<dbReference type="GO" id="GO:0003924">
    <property type="term" value="F:GTPase activity"/>
    <property type="evidence" value="ECO:0007669"/>
    <property type="project" value="InterPro"/>
</dbReference>